<keyword evidence="1" id="KW-0812">Transmembrane</keyword>
<evidence type="ECO:0000313" key="2">
    <source>
        <dbReference type="EMBL" id="GMT01483.1"/>
    </source>
</evidence>
<keyword evidence="1" id="KW-1133">Transmembrane helix</keyword>
<keyword evidence="3" id="KW-1185">Reference proteome</keyword>
<accession>A0AAV5U4W2</accession>
<feature type="transmembrane region" description="Helical" evidence="1">
    <location>
        <begin position="34"/>
        <end position="52"/>
    </location>
</feature>
<reference evidence="2" key="1">
    <citation type="submission" date="2023-10" db="EMBL/GenBank/DDBJ databases">
        <title>Genome assembly of Pristionchus species.</title>
        <authorList>
            <person name="Yoshida K."/>
            <person name="Sommer R.J."/>
        </authorList>
    </citation>
    <scope>NUCLEOTIDE SEQUENCE</scope>
    <source>
        <strain evidence="2">RS0144</strain>
    </source>
</reference>
<feature type="non-terminal residue" evidence="2">
    <location>
        <position position="1"/>
    </location>
</feature>
<name>A0AAV5U4W2_9BILA</name>
<evidence type="ECO:0000256" key="1">
    <source>
        <dbReference type="SAM" id="Phobius"/>
    </source>
</evidence>
<dbReference type="AlphaFoldDB" id="A0AAV5U4W2"/>
<dbReference type="Proteomes" id="UP001432027">
    <property type="component" value="Unassembled WGS sequence"/>
</dbReference>
<gene>
    <name evidence="2" type="ORF">PENTCL1PPCAC_23657</name>
</gene>
<evidence type="ECO:0000313" key="3">
    <source>
        <dbReference type="Proteomes" id="UP001432027"/>
    </source>
</evidence>
<evidence type="ECO:0008006" key="4">
    <source>
        <dbReference type="Google" id="ProtNLM"/>
    </source>
</evidence>
<sequence>RGGSPELWKLLNVSRIMLESSNYYLLAIDNLGSVLFPILAITVAPGSIRWLLKDTRMNSGRDALTVNSTFLLDVFFRAIRPTNAVDETSKQAMDSSSRGNLEINRPLNHSFGGACIVFSATARRLE</sequence>
<comment type="caution">
    <text evidence="2">The sequence shown here is derived from an EMBL/GenBank/DDBJ whole genome shotgun (WGS) entry which is preliminary data.</text>
</comment>
<dbReference type="EMBL" id="BTSX01000005">
    <property type="protein sequence ID" value="GMT01483.1"/>
    <property type="molecule type" value="Genomic_DNA"/>
</dbReference>
<protein>
    <recommendedName>
        <fullName evidence="4">G protein-coupled receptor</fullName>
    </recommendedName>
</protein>
<organism evidence="2 3">
    <name type="scientific">Pristionchus entomophagus</name>
    <dbReference type="NCBI Taxonomy" id="358040"/>
    <lineage>
        <taxon>Eukaryota</taxon>
        <taxon>Metazoa</taxon>
        <taxon>Ecdysozoa</taxon>
        <taxon>Nematoda</taxon>
        <taxon>Chromadorea</taxon>
        <taxon>Rhabditida</taxon>
        <taxon>Rhabditina</taxon>
        <taxon>Diplogasteromorpha</taxon>
        <taxon>Diplogasteroidea</taxon>
        <taxon>Neodiplogasteridae</taxon>
        <taxon>Pristionchus</taxon>
    </lineage>
</organism>
<proteinExistence type="predicted"/>
<keyword evidence="1" id="KW-0472">Membrane</keyword>